<protein>
    <submittedName>
        <fullName evidence="1">Uncharacterized protein</fullName>
    </submittedName>
</protein>
<reference evidence="1" key="1">
    <citation type="submission" date="2018-05" db="EMBL/GenBank/DDBJ databases">
        <authorList>
            <person name="Lanie J.A."/>
            <person name="Ng W.-L."/>
            <person name="Kazmierczak K.M."/>
            <person name="Andrzejewski T.M."/>
            <person name="Davidsen T.M."/>
            <person name="Wayne K.J."/>
            <person name="Tettelin H."/>
            <person name="Glass J.I."/>
            <person name="Rusch D."/>
            <person name="Podicherti R."/>
            <person name="Tsui H.-C.T."/>
            <person name="Winkler M.E."/>
        </authorList>
    </citation>
    <scope>NUCLEOTIDE SEQUENCE</scope>
</reference>
<sequence length="32" mass="3502">MRMTSPDLSLEPPSLANCCQPIFSTCDGRMIS</sequence>
<proteinExistence type="predicted"/>
<dbReference type="EMBL" id="UINC01227885">
    <property type="protein sequence ID" value="SVE58968.1"/>
    <property type="molecule type" value="Genomic_DNA"/>
</dbReference>
<feature type="non-terminal residue" evidence="1">
    <location>
        <position position="32"/>
    </location>
</feature>
<gene>
    <name evidence="1" type="ORF">METZ01_LOCUS511822</name>
</gene>
<accession>A0A383ESD2</accession>
<dbReference type="AlphaFoldDB" id="A0A383ESD2"/>
<name>A0A383ESD2_9ZZZZ</name>
<organism evidence="1">
    <name type="scientific">marine metagenome</name>
    <dbReference type="NCBI Taxonomy" id="408172"/>
    <lineage>
        <taxon>unclassified sequences</taxon>
        <taxon>metagenomes</taxon>
        <taxon>ecological metagenomes</taxon>
    </lineage>
</organism>
<evidence type="ECO:0000313" key="1">
    <source>
        <dbReference type="EMBL" id="SVE58968.1"/>
    </source>
</evidence>